<dbReference type="InParanoid" id="A0A2G5CA05"/>
<keyword evidence="6" id="KW-0888">Threonine protease</keyword>
<feature type="active site" description="Nucleophile" evidence="10">
    <location>
        <position position="7"/>
    </location>
</feature>
<dbReference type="GO" id="GO:0004298">
    <property type="term" value="F:threonine-type endopeptidase activity"/>
    <property type="evidence" value="ECO:0007669"/>
    <property type="project" value="UniProtKB-KW"/>
</dbReference>
<evidence type="ECO:0000256" key="7">
    <source>
        <dbReference type="ARBA" id="ARBA00022801"/>
    </source>
</evidence>
<comment type="subcellular location">
    <subcellularLocation>
        <location evidence="2">Nucleus</location>
    </subcellularLocation>
</comment>
<dbReference type="GO" id="GO:0005737">
    <property type="term" value="C:cytoplasm"/>
    <property type="evidence" value="ECO:0007669"/>
    <property type="project" value="TreeGrafter"/>
</dbReference>
<keyword evidence="9" id="KW-0539">Nucleus</keyword>
<dbReference type="AlphaFoldDB" id="A0A2G5CA05"/>
<evidence type="ECO:0000256" key="9">
    <source>
        <dbReference type="ARBA" id="ARBA00023242"/>
    </source>
</evidence>
<dbReference type="InterPro" id="IPR029055">
    <property type="entry name" value="Ntn_hydrolases_N"/>
</dbReference>
<dbReference type="PANTHER" id="PTHR32194">
    <property type="entry name" value="METALLOPROTEASE TLDD"/>
    <property type="match status" value="1"/>
</dbReference>
<keyword evidence="12" id="KW-1185">Reference proteome</keyword>
<evidence type="ECO:0000256" key="3">
    <source>
        <dbReference type="ARBA" id="ARBA00012039"/>
    </source>
</evidence>
<dbReference type="InterPro" id="IPR023333">
    <property type="entry name" value="Proteasome_suB-type"/>
</dbReference>
<organism evidence="11 12">
    <name type="scientific">Aquilegia coerulea</name>
    <name type="common">Rocky mountain columbine</name>
    <dbReference type="NCBI Taxonomy" id="218851"/>
    <lineage>
        <taxon>Eukaryota</taxon>
        <taxon>Viridiplantae</taxon>
        <taxon>Streptophyta</taxon>
        <taxon>Embryophyta</taxon>
        <taxon>Tracheophyta</taxon>
        <taxon>Spermatophyta</taxon>
        <taxon>Magnoliopsida</taxon>
        <taxon>Ranunculales</taxon>
        <taxon>Ranunculaceae</taxon>
        <taxon>Thalictroideae</taxon>
        <taxon>Aquilegia</taxon>
    </lineage>
</organism>
<proteinExistence type="predicted"/>
<evidence type="ECO:0000313" key="11">
    <source>
        <dbReference type="EMBL" id="PIA28124.1"/>
    </source>
</evidence>
<evidence type="ECO:0000256" key="2">
    <source>
        <dbReference type="ARBA" id="ARBA00004123"/>
    </source>
</evidence>
<dbReference type="PRINTS" id="PR00141">
    <property type="entry name" value="PROTEASOME"/>
</dbReference>
<dbReference type="STRING" id="218851.A0A2G5CA05"/>
<dbReference type="InterPro" id="IPR000243">
    <property type="entry name" value="Pept_T1A_subB"/>
</dbReference>
<evidence type="ECO:0000256" key="4">
    <source>
        <dbReference type="ARBA" id="ARBA00022490"/>
    </source>
</evidence>
<dbReference type="Proteomes" id="UP000230069">
    <property type="component" value="Unassembled WGS sequence"/>
</dbReference>
<evidence type="ECO:0000256" key="6">
    <source>
        <dbReference type="ARBA" id="ARBA00022698"/>
    </source>
</evidence>
<dbReference type="PANTHER" id="PTHR32194:SF4">
    <property type="entry name" value="PROTEASOME SUBUNIT BETA TYPE-7"/>
    <property type="match status" value="1"/>
</dbReference>
<name>A0A2G5CA05_AQUCA</name>
<dbReference type="OrthoDB" id="429533at2759"/>
<evidence type="ECO:0000256" key="1">
    <source>
        <dbReference type="ARBA" id="ARBA00001198"/>
    </source>
</evidence>
<dbReference type="SUPFAM" id="SSF56235">
    <property type="entry name" value="N-terminal nucleophile aminohydrolases (Ntn hydrolases)"/>
    <property type="match status" value="1"/>
</dbReference>
<dbReference type="InterPro" id="IPR001353">
    <property type="entry name" value="Proteasome_sua/b"/>
</dbReference>
<evidence type="ECO:0000256" key="8">
    <source>
        <dbReference type="ARBA" id="ARBA00022942"/>
    </source>
</evidence>
<dbReference type="Pfam" id="PF00227">
    <property type="entry name" value="Proteasome"/>
    <property type="match status" value="1"/>
</dbReference>
<keyword evidence="8" id="KW-0647">Proteasome</keyword>
<dbReference type="GO" id="GO:0005839">
    <property type="term" value="C:proteasome core complex"/>
    <property type="evidence" value="ECO:0007669"/>
    <property type="project" value="InterPro"/>
</dbReference>
<dbReference type="EMBL" id="KZ305089">
    <property type="protein sequence ID" value="PIA28124.1"/>
    <property type="molecule type" value="Genomic_DNA"/>
</dbReference>
<sequence>MSTKSGTTIVGLVFKDGVVLGSDTRAISSGKNDSEKIHCIAPNIYCCGAGSEADTTAATDMVSSQLQLQQSDPRSGSTDLRVISALAHLKSHVYQQGQGHASSVALVLGGVDITGPHLHSIHPQYGLAENLPFASMGTGSLGAMGMLESRYRQGLTRDEGVRLACDAICAGNMGSGSNVDICVITTKGNKEFLRFLSLYLM</sequence>
<keyword evidence="4" id="KW-0963">Cytoplasm</keyword>
<dbReference type="EC" id="3.4.25.1" evidence="3"/>
<dbReference type="GO" id="GO:0051603">
    <property type="term" value="P:proteolysis involved in protein catabolic process"/>
    <property type="evidence" value="ECO:0007669"/>
    <property type="project" value="InterPro"/>
</dbReference>
<keyword evidence="5" id="KW-0645">Protease</keyword>
<comment type="catalytic activity">
    <reaction evidence="1">
        <text>Cleavage of peptide bonds with very broad specificity.</text>
        <dbReference type="EC" id="3.4.25.1"/>
    </reaction>
</comment>
<reference evidence="11 12" key="1">
    <citation type="submission" date="2017-09" db="EMBL/GenBank/DDBJ databases">
        <title>WGS assembly of Aquilegia coerulea Goldsmith.</title>
        <authorList>
            <person name="Hodges S."/>
            <person name="Kramer E."/>
            <person name="Nordborg M."/>
            <person name="Tomkins J."/>
            <person name="Borevitz J."/>
            <person name="Derieg N."/>
            <person name="Yan J."/>
            <person name="Mihaltcheva S."/>
            <person name="Hayes R.D."/>
            <person name="Rokhsar D."/>
        </authorList>
    </citation>
    <scope>NUCLEOTIDE SEQUENCE [LARGE SCALE GENOMIC DNA]</scope>
    <source>
        <strain evidence="12">cv. Goldsmith</strain>
    </source>
</reference>
<evidence type="ECO:0000313" key="12">
    <source>
        <dbReference type="Proteomes" id="UP000230069"/>
    </source>
</evidence>
<keyword evidence="7" id="KW-0378">Hydrolase</keyword>
<gene>
    <name evidence="11" type="ORF">AQUCO_07200035v1</name>
</gene>
<dbReference type="Gene3D" id="3.60.20.10">
    <property type="entry name" value="Glutamine Phosphoribosylpyrophosphate, subunit 1, domain 1"/>
    <property type="match status" value="1"/>
</dbReference>
<protein>
    <recommendedName>
        <fullName evidence="3">proteasome endopeptidase complex</fullName>
        <ecNumber evidence="3">3.4.25.1</ecNumber>
    </recommendedName>
</protein>
<evidence type="ECO:0000256" key="5">
    <source>
        <dbReference type="ARBA" id="ARBA00022670"/>
    </source>
</evidence>
<dbReference type="GO" id="GO:0005634">
    <property type="term" value="C:nucleus"/>
    <property type="evidence" value="ECO:0007669"/>
    <property type="project" value="UniProtKB-SubCell"/>
</dbReference>
<evidence type="ECO:0000256" key="10">
    <source>
        <dbReference type="PIRSR" id="PIRSR600243-1"/>
    </source>
</evidence>
<accession>A0A2G5CA05</accession>